<dbReference type="PROSITE" id="PS50931">
    <property type="entry name" value="HTH_LYSR"/>
    <property type="match status" value="1"/>
</dbReference>
<dbReference type="SUPFAM" id="SSF53850">
    <property type="entry name" value="Periplasmic binding protein-like II"/>
    <property type="match status" value="1"/>
</dbReference>
<dbReference type="EMBL" id="JALPRX010000007">
    <property type="protein sequence ID" value="MCK8783231.1"/>
    <property type="molecule type" value="Genomic_DNA"/>
</dbReference>
<dbReference type="InterPro" id="IPR036390">
    <property type="entry name" value="WH_DNA-bd_sf"/>
</dbReference>
<dbReference type="PANTHER" id="PTHR30118">
    <property type="entry name" value="HTH-TYPE TRANSCRIPTIONAL REGULATOR LEUO-RELATED"/>
    <property type="match status" value="1"/>
</dbReference>
<dbReference type="Pfam" id="PF00126">
    <property type="entry name" value="HTH_1"/>
    <property type="match status" value="1"/>
</dbReference>
<evidence type="ECO:0000256" key="4">
    <source>
        <dbReference type="ARBA" id="ARBA00023163"/>
    </source>
</evidence>
<dbReference type="Gene3D" id="3.40.190.10">
    <property type="entry name" value="Periplasmic binding protein-like II"/>
    <property type="match status" value="2"/>
</dbReference>
<evidence type="ECO:0000256" key="3">
    <source>
        <dbReference type="ARBA" id="ARBA00023125"/>
    </source>
</evidence>
<reference evidence="6" key="1">
    <citation type="submission" date="2022-04" db="EMBL/GenBank/DDBJ databases">
        <title>Roseomonas acroporae sp. nov., isolated from coral Acropora digitifera.</title>
        <authorList>
            <person name="Sun H."/>
        </authorList>
    </citation>
    <scope>NUCLEOTIDE SEQUENCE</scope>
    <source>
        <strain evidence="6">NAR14</strain>
    </source>
</reference>
<sequence length="318" mass="34309">MAIQPEESGLQRLDLNLLPLFAALMRHRSVTRAGQSLFLSQPATSAALARLRLAFRDELFLRNGRVLEPTARAEALMAELEPVLAAINRAVAGATPFDPATDVRLFRVGWSDDVAIAGMGLVERVRRRAPACRLVLRNLDWTTAPAMLESGEVGTAVAYLDSDLPANVRRRVLRRGPFRVLRDAGSPGPVDLDAYCARPHVLVTAHGDLQGFADDRLEALGRSRRVVVGVPSFGLLDRVVRGTDLLCTTSEMLTGVLTADGALAADPLPFATPESTIHMAWRSALEHDPAEAWLRRQIVEVMAGRHADGAGDAPAPAA</sequence>
<dbReference type="PANTHER" id="PTHR30118:SF15">
    <property type="entry name" value="TRANSCRIPTIONAL REGULATORY PROTEIN"/>
    <property type="match status" value="1"/>
</dbReference>
<dbReference type="Pfam" id="PF03466">
    <property type="entry name" value="LysR_substrate"/>
    <property type="match status" value="1"/>
</dbReference>
<dbReference type="AlphaFoldDB" id="A0A9X1Y466"/>
<evidence type="ECO:0000256" key="2">
    <source>
        <dbReference type="ARBA" id="ARBA00023015"/>
    </source>
</evidence>
<dbReference type="Proteomes" id="UP001139516">
    <property type="component" value="Unassembled WGS sequence"/>
</dbReference>
<dbReference type="InterPro" id="IPR050389">
    <property type="entry name" value="LysR-type_TF"/>
</dbReference>
<comment type="similarity">
    <text evidence="1">Belongs to the LysR transcriptional regulatory family.</text>
</comment>
<feature type="domain" description="HTH lysR-type" evidence="5">
    <location>
        <begin position="13"/>
        <end position="70"/>
    </location>
</feature>
<protein>
    <submittedName>
        <fullName evidence="6">LysR substrate-binding domain-containing protein</fullName>
    </submittedName>
</protein>
<proteinExistence type="inferred from homology"/>
<evidence type="ECO:0000313" key="7">
    <source>
        <dbReference type="Proteomes" id="UP001139516"/>
    </source>
</evidence>
<dbReference type="GO" id="GO:0003700">
    <property type="term" value="F:DNA-binding transcription factor activity"/>
    <property type="evidence" value="ECO:0007669"/>
    <property type="project" value="InterPro"/>
</dbReference>
<keyword evidence="2" id="KW-0805">Transcription regulation</keyword>
<evidence type="ECO:0000259" key="5">
    <source>
        <dbReference type="PROSITE" id="PS50931"/>
    </source>
</evidence>
<keyword evidence="4" id="KW-0804">Transcription</keyword>
<evidence type="ECO:0000313" key="6">
    <source>
        <dbReference type="EMBL" id="MCK8783231.1"/>
    </source>
</evidence>
<evidence type="ECO:0000256" key="1">
    <source>
        <dbReference type="ARBA" id="ARBA00009437"/>
    </source>
</evidence>
<dbReference type="GO" id="GO:0003677">
    <property type="term" value="F:DNA binding"/>
    <property type="evidence" value="ECO:0007669"/>
    <property type="project" value="UniProtKB-KW"/>
</dbReference>
<accession>A0A9X1Y466</accession>
<gene>
    <name evidence="6" type="ORF">M0638_02405</name>
</gene>
<dbReference type="PRINTS" id="PR00039">
    <property type="entry name" value="HTHLYSR"/>
</dbReference>
<dbReference type="SUPFAM" id="SSF46785">
    <property type="entry name" value="Winged helix' DNA-binding domain"/>
    <property type="match status" value="1"/>
</dbReference>
<keyword evidence="3" id="KW-0238">DNA-binding</keyword>
<comment type="caution">
    <text evidence="6">The sequence shown here is derived from an EMBL/GenBank/DDBJ whole genome shotgun (WGS) entry which is preliminary data.</text>
</comment>
<dbReference type="InterPro" id="IPR036388">
    <property type="entry name" value="WH-like_DNA-bd_sf"/>
</dbReference>
<dbReference type="InterPro" id="IPR000847">
    <property type="entry name" value="LysR_HTH_N"/>
</dbReference>
<dbReference type="InterPro" id="IPR005119">
    <property type="entry name" value="LysR_subst-bd"/>
</dbReference>
<keyword evidence="7" id="KW-1185">Reference proteome</keyword>
<dbReference type="Gene3D" id="1.10.10.10">
    <property type="entry name" value="Winged helix-like DNA-binding domain superfamily/Winged helix DNA-binding domain"/>
    <property type="match status" value="1"/>
</dbReference>
<name>A0A9X1Y466_9PROT</name>
<dbReference type="RefSeq" id="WP_248665353.1">
    <property type="nucleotide sequence ID" value="NZ_JALPRX010000007.1"/>
</dbReference>
<organism evidence="6 7">
    <name type="scientific">Roseomonas acroporae</name>
    <dbReference type="NCBI Taxonomy" id="2937791"/>
    <lineage>
        <taxon>Bacteria</taxon>
        <taxon>Pseudomonadati</taxon>
        <taxon>Pseudomonadota</taxon>
        <taxon>Alphaproteobacteria</taxon>
        <taxon>Acetobacterales</taxon>
        <taxon>Roseomonadaceae</taxon>
        <taxon>Roseomonas</taxon>
    </lineage>
</organism>